<gene>
    <name evidence="2" type="ORF">ACFOPI_22325</name>
</gene>
<feature type="signal peptide" evidence="1">
    <location>
        <begin position="1"/>
        <end position="21"/>
    </location>
</feature>
<evidence type="ECO:0000313" key="2">
    <source>
        <dbReference type="EMBL" id="MFC3686344.1"/>
    </source>
</evidence>
<reference evidence="3" key="1">
    <citation type="journal article" date="2019" name="Int. J. Syst. Evol. Microbiol.">
        <title>The Global Catalogue of Microorganisms (GCM) 10K type strain sequencing project: providing services to taxonomists for standard genome sequencing and annotation.</title>
        <authorList>
            <consortium name="The Broad Institute Genomics Platform"/>
            <consortium name="The Broad Institute Genome Sequencing Center for Infectious Disease"/>
            <person name="Wu L."/>
            <person name="Ma J."/>
        </authorList>
    </citation>
    <scope>NUCLEOTIDE SEQUENCE [LARGE SCALE GENOMIC DNA]</scope>
    <source>
        <strain evidence="3">KCTC 42501</strain>
    </source>
</reference>
<keyword evidence="3" id="KW-1185">Reference proteome</keyword>
<proteinExistence type="predicted"/>
<evidence type="ECO:0008006" key="4">
    <source>
        <dbReference type="Google" id="ProtNLM"/>
    </source>
</evidence>
<feature type="chain" id="PRO_5047184937" description="Lipoprotein" evidence="1">
    <location>
        <begin position="22"/>
        <end position="322"/>
    </location>
</feature>
<dbReference type="RefSeq" id="WP_382179063.1">
    <property type="nucleotide sequence ID" value="NZ_JBHRXX010000010.1"/>
</dbReference>
<organism evidence="2 3">
    <name type="scientific">Hydrogenophaga luteola</name>
    <dbReference type="NCBI Taxonomy" id="1591122"/>
    <lineage>
        <taxon>Bacteria</taxon>
        <taxon>Pseudomonadati</taxon>
        <taxon>Pseudomonadota</taxon>
        <taxon>Betaproteobacteria</taxon>
        <taxon>Burkholderiales</taxon>
        <taxon>Comamonadaceae</taxon>
        <taxon>Hydrogenophaga</taxon>
    </lineage>
</organism>
<comment type="caution">
    <text evidence="2">The sequence shown here is derived from an EMBL/GenBank/DDBJ whole genome shotgun (WGS) entry which is preliminary data.</text>
</comment>
<sequence>MKKVMWSLHLVVLALSGCAFTPSGKMEEALKSGRAVVISPGFTAGGALWVRQGNPDQRFTLTIMAEAKTRIGTAYQMAVVEPGTYHLVGVSGYAGPGRAVPGALPAPGAVGAVGQVIMLNRMYSEPYIERVWKDRVVERGMIPGASYCASAGRYGDCLVWGQNPPTYYERIAQEAGWYEEKRYRPAVNVVDRVLAFGMRGPLATLEVRAGEALLINTVRVPVQDIGYDPQRCAPGEEKEEVVCPLDRVVVESGQISMDFFREQASTGRAPLDPALLARVKAHPIEPVGRYAGRSADGLAQYEFSGTTAVAPRLTSPRARPAR</sequence>
<name>A0ABV7WA84_9BURK</name>
<dbReference type="PROSITE" id="PS51257">
    <property type="entry name" value="PROKAR_LIPOPROTEIN"/>
    <property type="match status" value="1"/>
</dbReference>
<dbReference type="Proteomes" id="UP001595729">
    <property type="component" value="Unassembled WGS sequence"/>
</dbReference>
<protein>
    <recommendedName>
        <fullName evidence="4">Lipoprotein</fullName>
    </recommendedName>
</protein>
<accession>A0ABV7WA84</accession>
<evidence type="ECO:0000313" key="3">
    <source>
        <dbReference type="Proteomes" id="UP001595729"/>
    </source>
</evidence>
<keyword evidence="1" id="KW-0732">Signal</keyword>
<dbReference type="EMBL" id="JBHRXX010000010">
    <property type="protein sequence ID" value="MFC3686344.1"/>
    <property type="molecule type" value="Genomic_DNA"/>
</dbReference>
<evidence type="ECO:0000256" key="1">
    <source>
        <dbReference type="SAM" id="SignalP"/>
    </source>
</evidence>